<protein>
    <recommendedName>
        <fullName evidence="8">Sugar phosphate transporter domain-containing protein</fullName>
    </recommendedName>
</protein>
<feature type="non-terminal residue" evidence="6">
    <location>
        <position position="1"/>
    </location>
</feature>
<evidence type="ECO:0000313" key="7">
    <source>
        <dbReference type="Proteomes" id="UP000654075"/>
    </source>
</evidence>
<keyword evidence="3 5" id="KW-1133">Transmembrane helix</keyword>
<evidence type="ECO:0000256" key="3">
    <source>
        <dbReference type="ARBA" id="ARBA00022989"/>
    </source>
</evidence>
<dbReference type="AlphaFoldDB" id="A0A813DQ03"/>
<sequence length="355" mass="38176">LLNKDDGAESEEGEEEFFSWHILQVVLLTLTWWSAAVYVTVAFKMTTASPEMKLPPFTLTCLVSSAAGLIAFSLSCVFRNGTSVLQIQRQEIFRLIALGIMQGLELACLNKSLMGLTVSERTMIQNTNVLLMMLAAQCLGLEKLTLLRLLAGTLLALGGSIQGFESSETQKLAESERADHFTGILFMLASMCLTALKWMLIQIVTQRSPPNSCLAQMSKLQINAAVQPVTGLTCLVLALAFESAALSPDRLLSQEVLLHVLLISVGITVIQVSELKLVQLTSAVATGVLMNVHHIPMVLAGVTFFHDKVDSLAIAGFALCILGGGLYAVARSCDAPRPVLEASSEEGCTSESDKS</sequence>
<proteinExistence type="predicted"/>
<feature type="transmembrane region" description="Helical" evidence="5">
    <location>
        <begin position="20"/>
        <end position="42"/>
    </location>
</feature>
<dbReference type="GO" id="GO:0016020">
    <property type="term" value="C:membrane"/>
    <property type="evidence" value="ECO:0007669"/>
    <property type="project" value="UniProtKB-SubCell"/>
</dbReference>
<feature type="transmembrane region" description="Helical" evidence="5">
    <location>
        <begin position="181"/>
        <end position="201"/>
    </location>
</feature>
<keyword evidence="4 5" id="KW-0472">Membrane</keyword>
<gene>
    <name evidence="6" type="ORF">PGLA1383_LOCUS9976</name>
</gene>
<keyword evidence="7" id="KW-1185">Reference proteome</keyword>
<reference evidence="6" key="1">
    <citation type="submission" date="2021-02" db="EMBL/GenBank/DDBJ databases">
        <authorList>
            <person name="Dougan E. K."/>
            <person name="Rhodes N."/>
            <person name="Thang M."/>
            <person name="Chan C."/>
        </authorList>
    </citation>
    <scope>NUCLEOTIDE SEQUENCE</scope>
</reference>
<dbReference type="InterPro" id="IPR037185">
    <property type="entry name" value="EmrE-like"/>
</dbReference>
<dbReference type="Proteomes" id="UP000654075">
    <property type="component" value="Unassembled WGS sequence"/>
</dbReference>
<feature type="transmembrane region" description="Helical" evidence="5">
    <location>
        <begin position="222"/>
        <end position="241"/>
    </location>
</feature>
<dbReference type="EMBL" id="CAJNNV010004832">
    <property type="protein sequence ID" value="CAE8591296.1"/>
    <property type="molecule type" value="Genomic_DNA"/>
</dbReference>
<dbReference type="PANTHER" id="PTHR11132">
    <property type="entry name" value="SOLUTE CARRIER FAMILY 35"/>
    <property type="match status" value="1"/>
</dbReference>
<feature type="transmembrane region" description="Helical" evidence="5">
    <location>
        <begin position="130"/>
        <end position="161"/>
    </location>
</feature>
<name>A0A813DQ03_POLGL</name>
<feature type="transmembrane region" description="Helical" evidence="5">
    <location>
        <begin position="256"/>
        <end position="272"/>
    </location>
</feature>
<feature type="transmembrane region" description="Helical" evidence="5">
    <location>
        <begin position="284"/>
        <end position="305"/>
    </location>
</feature>
<evidence type="ECO:0000256" key="5">
    <source>
        <dbReference type="SAM" id="Phobius"/>
    </source>
</evidence>
<evidence type="ECO:0008006" key="8">
    <source>
        <dbReference type="Google" id="ProtNLM"/>
    </source>
</evidence>
<dbReference type="InterPro" id="IPR050186">
    <property type="entry name" value="TPT_transporter"/>
</dbReference>
<evidence type="ECO:0000256" key="2">
    <source>
        <dbReference type="ARBA" id="ARBA00022692"/>
    </source>
</evidence>
<feature type="transmembrane region" description="Helical" evidence="5">
    <location>
        <begin position="311"/>
        <end position="330"/>
    </location>
</feature>
<evidence type="ECO:0000313" key="6">
    <source>
        <dbReference type="EMBL" id="CAE8591296.1"/>
    </source>
</evidence>
<comment type="subcellular location">
    <subcellularLocation>
        <location evidence="1">Membrane</location>
        <topology evidence="1">Multi-pass membrane protein</topology>
    </subcellularLocation>
</comment>
<evidence type="ECO:0000256" key="1">
    <source>
        <dbReference type="ARBA" id="ARBA00004141"/>
    </source>
</evidence>
<dbReference type="SUPFAM" id="SSF103481">
    <property type="entry name" value="Multidrug resistance efflux transporter EmrE"/>
    <property type="match status" value="1"/>
</dbReference>
<dbReference type="OrthoDB" id="424851at2759"/>
<evidence type="ECO:0000256" key="4">
    <source>
        <dbReference type="ARBA" id="ARBA00023136"/>
    </source>
</evidence>
<keyword evidence="2 5" id="KW-0812">Transmembrane</keyword>
<comment type="caution">
    <text evidence="6">The sequence shown here is derived from an EMBL/GenBank/DDBJ whole genome shotgun (WGS) entry which is preliminary data.</text>
</comment>
<dbReference type="OMA" id="SSALMIM"/>
<organism evidence="6 7">
    <name type="scientific">Polarella glacialis</name>
    <name type="common">Dinoflagellate</name>
    <dbReference type="NCBI Taxonomy" id="89957"/>
    <lineage>
        <taxon>Eukaryota</taxon>
        <taxon>Sar</taxon>
        <taxon>Alveolata</taxon>
        <taxon>Dinophyceae</taxon>
        <taxon>Suessiales</taxon>
        <taxon>Suessiaceae</taxon>
        <taxon>Polarella</taxon>
    </lineage>
</organism>
<accession>A0A813DQ03</accession>